<sequence length="33" mass="4034">MNLLFGKYTIARIKHIVLNNFSQSYTYDMLFYQ</sequence>
<proteinExistence type="evidence at transcript level"/>
<reference evidence="1" key="1">
    <citation type="submission" date="2003-01" db="EMBL/GenBank/DDBJ databases">
        <authorList>
            <person name="Cao Y."/>
            <person name="Xiao Y.C."/>
            <person name="Zhong Y.J."/>
            <person name="Wei J.B."/>
            <person name="Wen S.Y."/>
            <person name="Zhuang C.X."/>
            <person name="Feng P.F."/>
            <person name="Huang Y.D."/>
            <person name="Liu J.P."/>
            <person name="Deng X.J."/>
            <person name="Wang Y."/>
            <person name="Zeng J.X."/>
            <person name="Ye K.K."/>
            <person name="Zhang Q."/>
            <person name="Yang W.Y."/>
            <person name="Zeng L."/>
            <person name="Sang Y.X."/>
            <person name="Liang H."/>
            <person name="Duan Y."/>
            <person name="Shi Y.M."/>
        </authorList>
    </citation>
    <scope>NUCLEOTIDE SEQUENCE</scope>
</reference>
<dbReference type="EMBL" id="AY221108">
    <property type="protein sequence ID" value="AAO65966.1"/>
    <property type="molecule type" value="mRNA"/>
</dbReference>
<dbReference type="AlphaFoldDB" id="Q86MY0"/>
<protein>
    <submittedName>
        <fullName evidence="1">Helioarmicin B</fullName>
    </submittedName>
</protein>
<name>Q86MY0_HELAM</name>
<organism evidence="1">
    <name type="scientific">Helicoverpa armigera</name>
    <name type="common">Cotton bollworm</name>
    <name type="synonym">Heliothis armigera</name>
    <dbReference type="NCBI Taxonomy" id="29058"/>
    <lineage>
        <taxon>Eukaryota</taxon>
        <taxon>Metazoa</taxon>
        <taxon>Ecdysozoa</taxon>
        <taxon>Arthropoda</taxon>
        <taxon>Hexapoda</taxon>
        <taxon>Insecta</taxon>
        <taxon>Pterygota</taxon>
        <taxon>Neoptera</taxon>
        <taxon>Endopterygota</taxon>
        <taxon>Lepidoptera</taxon>
        <taxon>Glossata</taxon>
        <taxon>Ditrysia</taxon>
        <taxon>Noctuoidea</taxon>
        <taxon>Noctuidae</taxon>
        <taxon>Heliothinae</taxon>
        <taxon>Helicoverpa</taxon>
    </lineage>
</organism>
<accession>Q86MY0</accession>
<evidence type="ECO:0000313" key="1">
    <source>
        <dbReference type="EMBL" id="AAO65966.1"/>
    </source>
</evidence>